<dbReference type="InterPro" id="IPR027652">
    <property type="entry name" value="PRP8"/>
</dbReference>
<dbReference type="PANTHER" id="PTHR11140:SF0">
    <property type="entry name" value="PRE-MRNA-PROCESSING-SPLICING FACTOR 8"/>
    <property type="match status" value="1"/>
</dbReference>
<dbReference type="GO" id="GO:0071013">
    <property type="term" value="C:catalytic step 2 spliceosome"/>
    <property type="evidence" value="ECO:0007669"/>
    <property type="project" value="TreeGrafter"/>
</dbReference>
<sequence length="58" mass="6532">MSIYPSATGLMIGVDLAYNLYSAYGQYFPGLKTLTQQAMAKIMKANPALYVLRERIRK</sequence>
<dbReference type="GO" id="GO:0005682">
    <property type="term" value="C:U5 snRNP"/>
    <property type="evidence" value="ECO:0007669"/>
    <property type="project" value="TreeGrafter"/>
</dbReference>
<dbReference type="EMBL" id="MVGC01004866">
    <property type="protein sequence ID" value="RJE16454.1"/>
    <property type="molecule type" value="Genomic_DNA"/>
</dbReference>
<protein>
    <submittedName>
        <fullName evidence="1">Factor 8</fullName>
    </submittedName>
</protein>
<evidence type="ECO:0000313" key="2">
    <source>
        <dbReference type="Proteomes" id="UP000266188"/>
    </source>
</evidence>
<proteinExistence type="predicted"/>
<dbReference type="OrthoDB" id="1931567at2759"/>
<dbReference type="Proteomes" id="UP000266188">
    <property type="component" value="Unassembled WGS sequence"/>
</dbReference>
<dbReference type="AlphaFoldDB" id="A0A3A2ZAI2"/>
<dbReference type="STRING" id="2070753.A0A3A2ZAI2"/>
<dbReference type="GO" id="GO:0017070">
    <property type="term" value="F:U6 snRNA binding"/>
    <property type="evidence" value="ECO:0007669"/>
    <property type="project" value="TreeGrafter"/>
</dbReference>
<dbReference type="Gene3D" id="3.90.1570.40">
    <property type="match status" value="1"/>
</dbReference>
<dbReference type="GO" id="GO:0097157">
    <property type="term" value="F:pre-mRNA intronic binding"/>
    <property type="evidence" value="ECO:0007669"/>
    <property type="project" value="TreeGrafter"/>
</dbReference>
<dbReference type="GO" id="GO:0030623">
    <property type="term" value="F:U5 snRNA binding"/>
    <property type="evidence" value="ECO:0007669"/>
    <property type="project" value="TreeGrafter"/>
</dbReference>
<dbReference type="GO" id="GO:0030619">
    <property type="term" value="F:U1 snRNA binding"/>
    <property type="evidence" value="ECO:0007669"/>
    <property type="project" value="TreeGrafter"/>
</dbReference>
<accession>A0A3A2ZAI2</accession>
<dbReference type="GO" id="GO:0000244">
    <property type="term" value="P:spliceosomal tri-snRNP complex assembly"/>
    <property type="evidence" value="ECO:0007669"/>
    <property type="project" value="TreeGrafter"/>
</dbReference>
<comment type="caution">
    <text evidence="1">The sequence shown here is derived from an EMBL/GenBank/DDBJ whole genome shotgun (WGS) entry which is preliminary data.</text>
</comment>
<reference evidence="2" key="1">
    <citation type="submission" date="2017-02" db="EMBL/GenBank/DDBJ databases">
        <authorList>
            <person name="Tafer H."/>
            <person name="Lopandic K."/>
        </authorList>
    </citation>
    <scope>NUCLEOTIDE SEQUENCE [LARGE SCALE GENOMIC DNA]</scope>
    <source>
        <strain evidence="2">CBS 366.77</strain>
    </source>
</reference>
<gene>
    <name evidence="1" type="ORF">PHISCL_11209</name>
</gene>
<feature type="non-terminal residue" evidence="1">
    <location>
        <position position="58"/>
    </location>
</feature>
<keyword evidence="2" id="KW-1185">Reference proteome</keyword>
<dbReference type="GO" id="GO:0030620">
    <property type="term" value="F:U2 snRNA binding"/>
    <property type="evidence" value="ECO:0007669"/>
    <property type="project" value="TreeGrafter"/>
</dbReference>
<dbReference type="PANTHER" id="PTHR11140">
    <property type="entry name" value="PRE-MRNA SPLICING FACTOR PRP8"/>
    <property type="match status" value="1"/>
</dbReference>
<name>A0A3A2ZAI2_9EURO</name>
<organism evidence="1 2">
    <name type="scientific">Aspergillus sclerotialis</name>
    <dbReference type="NCBI Taxonomy" id="2070753"/>
    <lineage>
        <taxon>Eukaryota</taxon>
        <taxon>Fungi</taxon>
        <taxon>Dikarya</taxon>
        <taxon>Ascomycota</taxon>
        <taxon>Pezizomycotina</taxon>
        <taxon>Eurotiomycetes</taxon>
        <taxon>Eurotiomycetidae</taxon>
        <taxon>Eurotiales</taxon>
        <taxon>Aspergillaceae</taxon>
        <taxon>Aspergillus</taxon>
        <taxon>Aspergillus subgen. Polypaecilum</taxon>
    </lineage>
</organism>
<evidence type="ECO:0000313" key="1">
    <source>
        <dbReference type="EMBL" id="RJE16454.1"/>
    </source>
</evidence>